<protein>
    <recommendedName>
        <fullName evidence="2">BRCT domain-containing protein</fullName>
    </recommendedName>
</protein>
<feature type="region of interest" description="Disordered" evidence="1">
    <location>
        <begin position="128"/>
        <end position="248"/>
    </location>
</feature>
<dbReference type="PROSITE" id="PS50172">
    <property type="entry name" value="BRCT"/>
    <property type="match status" value="3"/>
</dbReference>
<feature type="non-terminal residue" evidence="3">
    <location>
        <position position="1"/>
    </location>
</feature>
<proteinExistence type="predicted"/>
<organism evidence="3">
    <name type="scientific">Spongospora subterranea</name>
    <dbReference type="NCBI Taxonomy" id="70186"/>
    <lineage>
        <taxon>Eukaryota</taxon>
        <taxon>Sar</taxon>
        <taxon>Rhizaria</taxon>
        <taxon>Endomyxa</taxon>
        <taxon>Phytomyxea</taxon>
        <taxon>Plasmodiophorida</taxon>
        <taxon>Plasmodiophoridae</taxon>
        <taxon>Spongospora</taxon>
    </lineage>
</organism>
<dbReference type="InterPro" id="IPR036420">
    <property type="entry name" value="BRCT_dom_sf"/>
</dbReference>
<dbReference type="PANTHER" id="PTHR14625:SF3">
    <property type="entry name" value="MICROCEPHALIN"/>
    <property type="match status" value="1"/>
</dbReference>
<dbReference type="InterPro" id="IPR001357">
    <property type="entry name" value="BRCT_dom"/>
</dbReference>
<name>A0A0H5R4K7_9EUKA</name>
<dbReference type="EMBL" id="HACM01008631">
    <property type="protein sequence ID" value="CRZ09073.1"/>
    <property type="molecule type" value="Transcribed_RNA"/>
</dbReference>
<feature type="domain" description="BRCT" evidence="2">
    <location>
        <begin position="263"/>
        <end position="326"/>
    </location>
</feature>
<feature type="compositionally biased region" description="Basic and acidic residues" evidence="1">
    <location>
        <begin position="194"/>
        <end position="215"/>
    </location>
</feature>
<evidence type="ECO:0000256" key="1">
    <source>
        <dbReference type="SAM" id="MobiDB-lite"/>
    </source>
</evidence>
<dbReference type="Gene3D" id="3.40.50.10190">
    <property type="entry name" value="BRCT domain"/>
    <property type="match status" value="3"/>
</dbReference>
<dbReference type="PANTHER" id="PTHR14625">
    <property type="entry name" value="MICROCEPHALIN"/>
    <property type="match status" value="1"/>
</dbReference>
<feature type="compositionally biased region" description="Basic and acidic residues" evidence="1">
    <location>
        <begin position="146"/>
        <end position="161"/>
    </location>
</feature>
<feature type="domain" description="BRCT" evidence="2">
    <location>
        <begin position="22"/>
        <end position="116"/>
    </location>
</feature>
<evidence type="ECO:0000259" key="2">
    <source>
        <dbReference type="PROSITE" id="PS50172"/>
    </source>
</evidence>
<reference evidence="3" key="1">
    <citation type="submission" date="2015-04" db="EMBL/GenBank/DDBJ databases">
        <title>The genome sequence of the plant pathogenic Rhizarian Plasmodiophora brassicae reveals insights in its biotrophic life cycle and the origin of chitin synthesis.</title>
        <authorList>
            <person name="Schwelm A."/>
            <person name="Fogelqvist J."/>
            <person name="Knaust A."/>
            <person name="Julke S."/>
            <person name="Lilja T."/>
            <person name="Dhandapani V."/>
            <person name="Bonilla-Rosso G."/>
            <person name="Karlsson M."/>
            <person name="Shevchenko A."/>
            <person name="Choi S.R."/>
            <person name="Kim H.G."/>
            <person name="Park J.Y."/>
            <person name="Lim Y.P."/>
            <person name="Ludwig-Muller J."/>
            <person name="Dixelius C."/>
        </authorList>
    </citation>
    <scope>NUCLEOTIDE SEQUENCE</scope>
    <source>
        <tissue evidence="3">Potato root galls</tissue>
    </source>
</reference>
<dbReference type="AlphaFoldDB" id="A0A0H5R4K7"/>
<dbReference type="SUPFAM" id="SSF52113">
    <property type="entry name" value="BRCT domain"/>
    <property type="match status" value="3"/>
</dbReference>
<dbReference type="CDD" id="cd17736">
    <property type="entry name" value="BRCT_microcephalin_rpt2"/>
    <property type="match status" value="1"/>
</dbReference>
<dbReference type="Pfam" id="PF00533">
    <property type="entry name" value="BRCT"/>
    <property type="match status" value="1"/>
</dbReference>
<evidence type="ECO:0000313" key="3">
    <source>
        <dbReference type="EMBL" id="CRZ09073.1"/>
    </source>
</evidence>
<dbReference type="GO" id="GO:0000278">
    <property type="term" value="P:mitotic cell cycle"/>
    <property type="evidence" value="ECO:0007669"/>
    <property type="project" value="TreeGrafter"/>
</dbReference>
<feature type="domain" description="BRCT" evidence="2">
    <location>
        <begin position="342"/>
        <end position="418"/>
    </location>
</feature>
<dbReference type="InterPro" id="IPR022047">
    <property type="entry name" value="Microcephalin-like"/>
</dbReference>
<accession>A0A0H5R4K7</accession>
<sequence length="425" mass="47443">LYFHPVQYYQLLSAVLLCKRGMNQEPLASVRALIDITSEEGSEYSQNVVEDILHNLGARIDTRYNVNTTHLIWKDGVNKQALKKCLKSPDVHVVSPFWAIECQQANEQVEENAWLAENVDAQPKYVNKGQAMQVSGKKIPVKRSSPHPDNEKEKPADEDKLPIVSKGPSTSKQNKTKNTKSKDTSLKKPNGNAYEEHSDSGSVAFEKENISDGKARLKKATPPSSKRTKKERPKLDGSVPDHSTSPTISLSQVDEVTSDAAFDLVKNFGMYKIIDTVDADYVIVEKPARTIKVFYALSKGAWIVSSKWVLDSVAAGKWLSPTSFEFPDIAGKRSRETHAKSHFKGLFYGERIYVREGVEPGREVMQELFLNCGASIEDEEHDATVVISSDNDPGTVSTKWLLDSLMTFRKKDAEEYMTANASPIF</sequence>
<dbReference type="SMART" id="SM00292">
    <property type="entry name" value="BRCT"/>
    <property type="match status" value="3"/>
</dbReference>
<dbReference type="CDD" id="cd17716">
    <property type="entry name" value="BRCT_microcephalin_rpt1"/>
    <property type="match status" value="1"/>
</dbReference>